<accession>X1D5P9</accession>
<gene>
    <name evidence="1" type="ORF">S01H4_60408</name>
</gene>
<reference evidence="1" key="1">
    <citation type="journal article" date="2014" name="Front. Microbiol.">
        <title>High frequency of phylogenetically diverse reductive dehalogenase-homologous genes in deep subseafloor sedimentary metagenomes.</title>
        <authorList>
            <person name="Kawai M."/>
            <person name="Futagami T."/>
            <person name="Toyoda A."/>
            <person name="Takaki Y."/>
            <person name="Nishi S."/>
            <person name="Hori S."/>
            <person name="Arai W."/>
            <person name="Tsubouchi T."/>
            <person name="Morono Y."/>
            <person name="Uchiyama I."/>
            <person name="Ito T."/>
            <person name="Fujiyama A."/>
            <person name="Inagaki F."/>
            <person name="Takami H."/>
        </authorList>
    </citation>
    <scope>NUCLEOTIDE SEQUENCE</scope>
    <source>
        <strain evidence="1">Expedition CK06-06</strain>
    </source>
</reference>
<organism evidence="1">
    <name type="scientific">marine sediment metagenome</name>
    <dbReference type="NCBI Taxonomy" id="412755"/>
    <lineage>
        <taxon>unclassified sequences</taxon>
        <taxon>metagenomes</taxon>
        <taxon>ecological metagenomes</taxon>
    </lineage>
</organism>
<name>X1D5P9_9ZZZZ</name>
<evidence type="ECO:0000313" key="1">
    <source>
        <dbReference type="EMBL" id="GAH16071.1"/>
    </source>
</evidence>
<dbReference type="SUPFAM" id="SSF53271">
    <property type="entry name" value="PRTase-like"/>
    <property type="match status" value="1"/>
</dbReference>
<proteinExistence type="predicted"/>
<dbReference type="EMBL" id="BART01035615">
    <property type="protein sequence ID" value="GAH16071.1"/>
    <property type="molecule type" value="Genomic_DNA"/>
</dbReference>
<dbReference type="InterPro" id="IPR029057">
    <property type="entry name" value="PRTase-like"/>
</dbReference>
<dbReference type="AlphaFoldDB" id="X1D5P9"/>
<dbReference type="InterPro" id="IPR000836">
    <property type="entry name" value="PRTase_dom"/>
</dbReference>
<sequence length="132" mass="14919">MNKTLYTWQDFDNDVQSILTHIKTEGWTIKQIYAIPRGSLALGLVLSNALGCELITKLEGKNQFYDNVLVVDDIVNSGKTLLSIPKIFLYNTVTLFRKEGSQFVPNKACRVSKKDDQVVFPWEPEDNGVVLP</sequence>
<comment type="caution">
    <text evidence="1">The sequence shown here is derived from an EMBL/GenBank/DDBJ whole genome shotgun (WGS) entry which is preliminary data.</text>
</comment>
<dbReference type="Gene3D" id="3.40.50.2020">
    <property type="match status" value="1"/>
</dbReference>
<evidence type="ECO:0008006" key="2">
    <source>
        <dbReference type="Google" id="ProtNLM"/>
    </source>
</evidence>
<dbReference type="CDD" id="cd06223">
    <property type="entry name" value="PRTases_typeI"/>
    <property type="match status" value="1"/>
</dbReference>
<protein>
    <recommendedName>
        <fullName evidence="2">Phosphoribosyltransferase domain-containing protein</fullName>
    </recommendedName>
</protein>